<reference evidence="7" key="1">
    <citation type="submission" date="2023-04" db="EMBL/GenBank/DDBJ databases">
        <title>Four porcine-derived lactic acid bacteria strains analyses and their evaluation as potential probiotics based on genomics.</title>
        <authorList>
            <person name="Niu D."/>
        </authorList>
    </citation>
    <scope>NUCLEOTIDE SEQUENCE</scope>
    <source>
        <strain evidence="7">ZSB1</strain>
    </source>
</reference>
<evidence type="ECO:0000313" key="8">
    <source>
        <dbReference type="Proteomes" id="UP001238155"/>
    </source>
</evidence>
<keyword evidence="3" id="KW-0472">Membrane</keyword>
<feature type="domain" description="Mucin binding" evidence="5">
    <location>
        <begin position="1238"/>
        <end position="1305"/>
    </location>
</feature>
<feature type="domain" description="Mub B2-like" evidence="6">
    <location>
        <begin position="806"/>
        <end position="898"/>
    </location>
</feature>
<feature type="domain" description="Mub B2-like" evidence="6">
    <location>
        <begin position="1145"/>
        <end position="1236"/>
    </location>
</feature>
<dbReference type="RefSeq" id="WP_283534790.1">
    <property type="nucleotide sequence ID" value="NZ_CP123751.1"/>
</dbReference>
<evidence type="ECO:0000259" key="5">
    <source>
        <dbReference type="Pfam" id="PF17965"/>
    </source>
</evidence>
<feature type="domain" description="YSIRK Gram-positive signal peptide" evidence="4">
    <location>
        <begin position="17"/>
        <end position="37"/>
    </location>
</feature>
<dbReference type="Pfam" id="PF04650">
    <property type="entry name" value="YSIRK_signal"/>
    <property type="match status" value="1"/>
</dbReference>
<dbReference type="NCBIfam" id="TIGR01168">
    <property type="entry name" value="YSIRK_signal"/>
    <property type="match status" value="1"/>
</dbReference>
<dbReference type="Gene3D" id="3.10.20.470">
    <property type="match status" value="2"/>
</dbReference>
<accession>A0AAJ6FNI4</accession>
<dbReference type="Pfam" id="PF17965">
    <property type="entry name" value="MucBP_2"/>
    <property type="match status" value="6"/>
</dbReference>
<dbReference type="Gene3D" id="3.10.20.320">
    <property type="entry name" value="Putative peptidoglycan bound protein (lpxtg motif)"/>
    <property type="match status" value="5"/>
</dbReference>
<feature type="domain" description="Mub B2-like" evidence="6">
    <location>
        <begin position="1489"/>
        <end position="1588"/>
    </location>
</feature>
<feature type="domain" description="Mub B2-like" evidence="6">
    <location>
        <begin position="1314"/>
        <end position="1405"/>
    </location>
</feature>
<evidence type="ECO:0000259" key="6">
    <source>
        <dbReference type="Pfam" id="PF17966"/>
    </source>
</evidence>
<dbReference type="Gene3D" id="2.60.40.4300">
    <property type="match status" value="7"/>
</dbReference>
<feature type="transmembrane region" description="Helical" evidence="3">
    <location>
        <begin position="1891"/>
        <end position="1909"/>
    </location>
</feature>
<protein>
    <submittedName>
        <fullName evidence="7">YSIRK-type signal peptide-containing protein</fullName>
    </submittedName>
</protein>
<evidence type="ECO:0000256" key="3">
    <source>
        <dbReference type="SAM" id="Phobius"/>
    </source>
</evidence>
<feature type="compositionally biased region" description="Polar residues" evidence="2">
    <location>
        <begin position="63"/>
        <end position="81"/>
    </location>
</feature>
<feature type="domain" description="Mub B2-like" evidence="6">
    <location>
        <begin position="567"/>
        <end position="656"/>
    </location>
</feature>
<feature type="domain" description="Mucin binding" evidence="5">
    <location>
        <begin position="900"/>
        <end position="967"/>
    </location>
</feature>
<keyword evidence="1" id="KW-0732">Signal</keyword>
<feature type="domain" description="Mub B2-like" evidence="6">
    <location>
        <begin position="1675"/>
        <end position="1773"/>
    </location>
</feature>
<dbReference type="Proteomes" id="UP001238155">
    <property type="component" value="Chromosome"/>
</dbReference>
<proteinExistence type="predicted"/>
<keyword evidence="3" id="KW-0812">Transmembrane</keyword>
<dbReference type="Pfam" id="PF17966">
    <property type="entry name" value="Muc_B2"/>
    <property type="match status" value="7"/>
</dbReference>
<evidence type="ECO:0000313" key="7">
    <source>
        <dbReference type="EMBL" id="WHQ80389.1"/>
    </source>
</evidence>
<dbReference type="InterPro" id="IPR005877">
    <property type="entry name" value="YSIRK_signal_dom"/>
</dbReference>
<evidence type="ECO:0000256" key="2">
    <source>
        <dbReference type="SAM" id="MobiDB-lite"/>
    </source>
</evidence>
<feature type="domain" description="Mucin binding" evidence="5">
    <location>
        <begin position="721"/>
        <end position="803"/>
    </location>
</feature>
<organism evidence="7 8">
    <name type="scientific">Ligilactobacillus animalis</name>
    <dbReference type="NCBI Taxonomy" id="1605"/>
    <lineage>
        <taxon>Bacteria</taxon>
        <taxon>Bacillati</taxon>
        <taxon>Bacillota</taxon>
        <taxon>Bacilli</taxon>
        <taxon>Lactobacillales</taxon>
        <taxon>Lactobacillaceae</taxon>
        <taxon>Ligilactobacillus</taxon>
    </lineage>
</organism>
<evidence type="ECO:0000256" key="1">
    <source>
        <dbReference type="ARBA" id="ARBA00022729"/>
    </source>
</evidence>
<feature type="compositionally biased region" description="Basic and acidic residues" evidence="2">
    <location>
        <begin position="96"/>
        <end position="118"/>
    </location>
</feature>
<feature type="domain" description="Mub B2-like" evidence="6">
    <location>
        <begin position="976"/>
        <end position="1067"/>
    </location>
</feature>
<dbReference type="InterPro" id="IPR041495">
    <property type="entry name" value="Mub_B2"/>
</dbReference>
<sequence>MLSRNNNKLLLHKLEPKKQRFAIRKISVGVASVLIGFTFAGFSGVSADEATTTAKDHLKTEATAESSSVPTKEVELTSSDEAQAKEVEQTTSAETPAKEAETTPVTDDKAQVAEDTKEQAPAQAVTAEETSEPTTSTEKQTVAPADENEASETQTFNVEKQAEPQAKVDLTDSKVAYAAAPTQAQDQQEEGFSVTDPDYSKYTYGKTNLQTLIDDLGIDYKNSEYVFQWIASTDWERGIIFTVDRGRDADGNVILTGNGSFNAYEYSFLDEYHITKAKTVIQKGQQTLNFGQVINDESKDAIAVDHFYSKIERGFFYRTQKSYLPIFVGGHSGIESNTGDGYTTLSIYTPQVVEQKAKINNGKVYKTQTGLTGQNYKTGVPKSAKVEEGKFLYAENSEGTMSEFHKGVVLVNNYHDGVTVRYTELDNQGTMQYEFLDNRGFAKKLYNESTRRNESRGILHVGQSFTYEGDSGKYHISNPYVQQTTDITYEYRKLGSVELYDENGNYLDQGYRYVNDANDAAKASLPEVPKEFPQGDIEYTLVAKEDLPSDLSRSIKYIYRGIETKVTHDTYTLTTKFVDESGNELKAAEPQTITWTTTTKRDIHTNEIISQTSVPSEASYMAVNSPVIAGYYATTPGLGSRKAEQKNATQEIVYRKLGNIIAKDSQGNDLTKVQYENDANDATKIKAIVAPTIKGYHVKSEVVQPSDPGQDTVLNYGKDIQVAQIKYWDKTAHKYITDDQGNDLETIETGAHNTKISHEKVAEQIHALEAKGYKYNSANQEFSTVYFDDDDSKPQTFTVKLIHGTTTELESKQITREIHIHHPKQKEEVVPQTATFTRTGTKDLVTGKTTWNAWSPAQKLAAYTAPKVDGYTADKSAAQLTVNANDEIAPVDIYYTANDQEVLIKYVDVDNNNKEVASQSVSGVTDQTVDTKYEVPANYELVAGQDLPKAVTFKANGNEPIIVKVKHKKVSVEVGEKDTQNVVTRKITVHRPDGTTKDASQTATFTRTGTKDLVTGKTTWNAWSPAQKLAAYTAPKVDGYTADKSVAQLTVNANDEIAPVDIYYTANDQEVLIKYVDVDNNNKEVKSQSLDGVTDQTVDTKYEVPANYELVAGQDLPKAVTFKANGNEPIIVKVKHKKVSVEVGEKDTQNVVTRKITVHRPDGTTKDASQTATFTRTGTKDLVTGKTTWNAWSPAQKLAAYTAPKVDGYTADKSVAQLTVNANDEIAPVDIYYTANDQEVLIKYVDVDNNNKEVASQSVSGVTDQTVDTKYEVPANYELVAGQDLPKAVTFKANGNEPIIVKVKHKKVSVEVGEKDTQNVVTRKITVHRPDGTTKDASQTATFTRTGTKDLVTGKTTWNAWSPAQKLAAYTAPKVDGYTADKSAAQLTVNANDEIAPVDIYYTANDQKVMIKYVDVDNNNKEVKSQSVSGKTDQTVDVNYEVPANYEEVADQDLPGKVTFKAKDNEPIIVKVKYKHQDVTDEYKNDAHKQDKVDHTVTRTVIVKHPHATDDTRTEALHFTRQVTRDMATGQDTFGEWIPDTVDFFEGFAIEPKASDKGYTHDKTSVDRLEHITGDTKDTIVTVGYTANDQKAHVHYIDDTTGKKLEVVHVTGKTDEPIKHDSKAKVQGYLDKGYELVSDGFAKAGKPSYNAEDEDQHFEVHLKHGSKVVKADPSNADSQKEVKRTIIVNAPDGTKTTKVQTVVFTRDGSKDLVTGKISYPDWDEIATKAFSQDDVPQYLGYTSMVAGRKQTTIAAKSVRPTDADQVIEVSYVARPSQQVITYQDENGNQIGTQVITGHTDETVKLVPVLPDGWELLDPDSLPENVTFAPEENPVLVITVKRTATEDSAKTEKTGENTEVAEQEVVNDTTDVTTNEKNEATLPQMGESDTEALAFSLLGLVTAAFSLFYFGKERRKTDN</sequence>
<feature type="domain" description="Mucin binding" evidence="5">
    <location>
        <begin position="1407"/>
        <end position="1476"/>
    </location>
</feature>
<dbReference type="EMBL" id="CP123751">
    <property type="protein sequence ID" value="WHQ80389.1"/>
    <property type="molecule type" value="Genomic_DNA"/>
</dbReference>
<feature type="region of interest" description="Disordered" evidence="2">
    <location>
        <begin position="59"/>
        <end position="166"/>
    </location>
</feature>
<name>A0AAJ6FNI4_9LACO</name>
<feature type="domain" description="Mucin binding" evidence="5">
    <location>
        <begin position="1069"/>
        <end position="1136"/>
    </location>
</feature>
<gene>
    <name evidence="7" type="ORF">QFF56_01280</name>
</gene>
<evidence type="ECO:0000259" key="4">
    <source>
        <dbReference type="Pfam" id="PF04650"/>
    </source>
</evidence>
<feature type="domain" description="Mucin binding" evidence="5">
    <location>
        <begin position="1590"/>
        <end position="1664"/>
    </location>
</feature>
<dbReference type="InterPro" id="IPR041558">
    <property type="entry name" value="MucBP_2"/>
</dbReference>
<keyword evidence="3" id="KW-1133">Transmembrane helix</keyword>